<keyword evidence="2" id="KW-1185">Reference proteome</keyword>
<organism evidence="1 2">
    <name type="scientific">Pseudoalteromonas peptidolytica F12-50-A1</name>
    <dbReference type="NCBI Taxonomy" id="1315280"/>
    <lineage>
        <taxon>Bacteria</taxon>
        <taxon>Pseudomonadati</taxon>
        <taxon>Pseudomonadota</taxon>
        <taxon>Gammaproteobacteria</taxon>
        <taxon>Alteromonadales</taxon>
        <taxon>Pseudoalteromonadaceae</taxon>
        <taxon>Pseudoalteromonas</taxon>
    </lineage>
</organism>
<dbReference type="Proteomes" id="UP000660708">
    <property type="component" value="Unassembled WGS sequence"/>
</dbReference>
<dbReference type="AlphaFoldDB" id="A0A8I0T1R8"/>
<proteinExistence type="predicted"/>
<gene>
    <name evidence="1" type="ORF">PPEP_a2470</name>
</gene>
<evidence type="ECO:0000313" key="1">
    <source>
        <dbReference type="EMBL" id="MBE0344806.1"/>
    </source>
</evidence>
<sequence>MSPKGFEAVSADFMVILSALNHLFWSKDAGRILKSRLR</sequence>
<dbReference type="EMBL" id="AQHF01000017">
    <property type="protein sequence ID" value="MBE0344806.1"/>
    <property type="molecule type" value="Genomic_DNA"/>
</dbReference>
<comment type="caution">
    <text evidence="1">The sequence shown here is derived from an EMBL/GenBank/DDBJ whole genome shotgun (WGS) entry which is preliminary data.</text>
</comment>
<protein>
    <submittedName>
        <fullName evidence="1">Uncharacterized protein</fullName>
    </submittedName>
</protein>
<name>A0A8I0T1R8_9GAMM</name>
<accession>A0A8I0T1R8</accession>
<evidence type="ECO:0000313" key="2">
    <source>
        <dbReference type="Proteomes" id="UP000660708"/>
    </source>
</evidence>
<reference evidence="1 2" key="1">
    <citation type="submission" date="2015-06" db="EMBL/GenBank/DDBJ databases">
        <title>Genome sequence of Pseudoalteromonas peptidolytica.</title>
        <authorList>
            <person name="Xie B.-B."/>
            <person name="Rong J.-C."/>
            <person name="Qin Q.-L."/>
            <person name="Zhang Y.-Z."/>
        </authorList>
    </citation>
    <scope>NUCLEOTIDE SEQUENCE [LARGE SCALE GENOMIC DNA]</scope>
    <source>
        <strain evidence="1 2">F12-50-A1</strain>
    </source>
</reference>